<organism evidence="3 5">
    <name type="scientific">Mycobacterium lentiflavum</name>
    <dbReference type="NCBI Taxonomy" id="141349"/>
    <lineage>
        <taxon>Bacteria</taxon>
        <taxon>Bacillati</taxon>
        <taxon>Actinomycetota</taxon>
        <taxon>Actinomycetes</taxon>
        <taxon>Mycobacteriales</taxon>
        <taxon>Mycobacteriaceae</taxon>
        <taxon>Mycobacterium</taxon>
        <taxon>Mycobacterium simiae complex</taxon>
    </lineage>
</organism>
<evidence type="ECO:0000313" key="6">
    <source>
        <dbReference type="Proteomes" id="UP001055171"/>
    </source>
</evidence>
<dbReference type="AlphaFoldDB" id="A0A0E4H1G9"/>
<dbReference type="Proteomes" id="UP000199251">
    <property type="component" value="Unassembled WGS sequence"/>
</dbReference>
<evidence type="ECO:0000256" key="2">
    <source>
        <dbReference type="SAM" id="Phobius"/>
    </source>
</evidence>
<feature type="compositionally biased region" description="Acidic residues" evidence="1">
    <location>
        <begin position="1"/>
        <end position="11"/>
    </location>
</feature>
<dbReference type="EMBL" id="CTEE01000001">
    <property type="protein sequence ID" value="CQD21364.1"/>
    <property type="molecule type" value="Genomic_DNA"/>
</dbReference>
<keyword evidence="2" id="KW-0472">Membrane</keyword>
<feature type="transmembrane region" description="Helical" evidence="2">
    <location>
        <begin position="43"/>
        <end position="61"/>
    </location>
</feature>
<proteinExistence type="predicted"/>
<evidence type="ECO:0000313" key="4">
    <source>
        <dbReference type="EMBL" id="ULP41967.1"/>
    </source>
</evidence>
<keyword evidence="2" id="KW-1133">Transmembrane helix</keyword>
<name>A0A0E4H1G9_MYCLN</name>
<feature type="region of interest" description="Disordered" evidence="1">
    <location>
        <begin position="1"/>
        <end position="24"/>
    </location>
</feature>
<reference evidence="3 5" key="1">
    <citation type="submission" date="2015-03" db="EMBL/GenBank/DDBJ databases">
        <authorList>
            <person name="Urmite Genomes"/>
        </authorList>
    </citation>
    <scope>NUCLEOTIDE SEQUENCE [LARGE SCALE GENOMIC DNA]</scope>
    <source>
        <strain evidence="3 5">CSUR P1491</strain>
    </source>
</reference>
<dbReference type="RefSeq" id="WP_090607043.1">
    <property type="nucleotide sequence ID" value="NZ_CP092423.2"/>
</dbReference>
<keyword evidence="6" id="KW-1185">Reference proteome</keyword>
<keyword evidence="2" id="KW-0812">Transmembrane</keyword>
<sequence length="216" mass="23448">MADEIDSDSSPDGDQHAGNVDAEAPQRGLRQVWEKVPPGLRTVIPLALLVSVVIVGFYNWVRPSRDDWSHLPDRLICQMQSVTRPPPALVVDSVGVTHPRADILALVVHFAQPLPAAPSYQLTYRLANNGTPFAVLTQRPGSDDLAISNTRADGADVRTDLGTHARRTGPDTVEMTLDLTKFGIQKDFVNPAITVSSQLDTPRGEPMAYALQVCHG</sequence>
<protein>
    <submittedName>
        <fullName evidence="4">DUF2510 domain-containing protein</fullName>
    </submittedName>
</protein>
<accession>A0A0E4H1G9</accession>
<evidence type="ECO:0000313" key="3">
    <source>
        <dbReference type="EMBL" id="CQD21364.1"/>
    </source>
</evidence>
<evidence type="ECO:0000256" key="1">
    <source>
        <dbReference type="SAM" id="MobiDB-lite"/>
    </source>
</evidence>
<evidence type="ECO:0000313" key="5">
    <source>
        <dbReference type="Proteomes" id="UP000199251"/>
    </source>
</evidence>
<dbReference type="Proteomes" id="UP001055171">
    <property type="component" value="Chromosome"/>
</dbReference>
<gene>
    <name evidence="3" type="ORF">BN1232_05241</name>
    <name evidence="4" type="ORF">MJO58_24660</name>
</gene>
<reference evidence="4" key="2">
    <citation type="submission" date="2022-08" db="EMBL/GenBank/DDBJ databases">
        <title>Complete genome sequence of 14 non-tuberculosis mycobacteria type-strains.</title>
        <authorList>
            <person name="Igarashi Y."/>
            <person name="Osugi A."/>
            <person name="Mitarai S."/>
        </authorList>
    </citation>
    <scope>NUCLEOTIDE SEQUENCE</scope>
    <source>
        <strain evidence="4">ATCC 51985</strain>
    </source>
</reference>
<dbReference type="EMBL" id="CP092423">
    <property type="protein sequence ID" value="ULP41967.1"/>
    <property type="molecule type" value="Genomic_DNA"/>
</dbReference>
<dbReference type="OrthoDB" id="4463773at2"/>